<dbReference type="AlphaFoldDB" id="A0AAD9PEA9"/>
<sequence>MQKRLHRAGDGPPPARGGHADGGSGGERPRIGEQLQLASPVATDSTATATTRPRAAYAPLWRPVRFARRVISHARTGTPLHSNPWRNDAKRRDHVRMHAHELPGRYSNERRGIFPHTTHARTHAHARGTHGSALIRLGYSRSAANR</sequence>
<name>A0AAD9PEA9_RIDPI</name>
<dbReference type="Proteomes" id="UP001209878">
    <property type="component" value="Unassembled WGS sequence"/>
</dbReference>
<comment type="caution">
    <text evidence="2">The sequence shown here is derived from an EMBL/GenBank/DDBJ whole genome shotgun (WGS) entry which is preliminary data.</text>
</comment>
<organism evidence="2 3">
    <name type="scientific">Ridgeia piscesae</name>
    <name type="common">Tubeworm</name>
    <dbReference type="NCBI Taxonomy" id="27915"/>
    <lineage>
        <taxon>Eukaryota</taxon>
        <taxon>Metazoa</taxon>
        <taxon>Spiralia</taxon>
        <taxon>Lophotrochozoa</taxon>
        <taxon>Annelida</taxon>
        <taxon>Polychaeta</taxon>
        <taxon>Sedentaria</taxon>
        <taxon>Canalipalpata</taxon>
        <taxon>Sabellida</taxon>
        <taxon>Siboglinidae</taxon>
        <taxon>Ridgeia</taxon>
    </lineage>
</organism>
<accession>A0AAD9PEA9</accession>
<keyword evidence="3" id="KW-1185">Reference proteome</keyword>
<evidence type="ECO:0000313" key="2">
    <source>
        <dbReference type="EMBL" id="KAK2192962.1"/>
    </source>
</evidence>
<evidence type="ECO:0000313" key="3">
    <source>
        <dbReference type="Proteomes" id="UP001209878"/>
    </source>
</evidence>
<gene>
    <name evidence="2" type="ORF">NP493_19g04011</name>
</gene>
<feature type="region of interest" description="Disordered" evidence="1">
    <location>
        <begin position="1"/>
        <end position="30"/>
    </location>
</feature>
<proteinExistence type="predicted"/>
<protein>
    <submittedName>
        <fullName evidence="2">Uncharacterized protein</fullName>
    </submittedName>
</protein>
<reference evidence="2" key="1">
    <citation type="journal article" date="2023" name="Mol. Biol. Evol.">
        <title>Third-Generation Sequencing Reveals the Adaptive Role of the Epigenome in Three Deep-Sea Polychaetes.</title>
        <authorList>
            <person name="Perez M."/>
            <person name="Aroh O."/>
            <person name="Sun Y."/>
            <person name="Lan Y."/>
            <person name="Juniper S.K."/>
            <person name="Young C.R."/>
            <person name="Angers B."/>
            <person name="Qian P.Y."/>
        </authorList>
    </citation>
    <scope>NUCLEOTIDE SEQUENCE</scope>
    <source>
        <strain evidence="2">R07B-5</strain>
    </source>
</reference>
<dbReference type="EMBL" id="JAODUO010000019">
    <property type="protein sequence ID" value="KAK2192962.1"/>
    <property type="molecule type" value="Genomic_DNA"/>
</dbReference>
<evidence type="ECO:0000256" key="1">
    <source>
        <dbReference type="SAM" id="MobiDB-lite"/>
    </source>
</evidence>